<protein>
    <submittedName>
        <fullName evidence="1">Uncharacterized protein</fullName>
    </submittedName>
</protein>
<gene>
    <name evidence="1" type="ORF">ARMGADRAFT_1037169</name>
</gene>
<accession>A0A2H3CRG0</accession>
<keyword evidence="2" id="KW-1185">Reference proteome</keyword>
<dbReference type="OrthoDB" id="2854096at2759"/>
<organism evidence="1 2">
    <name type="scientific">Armillaria gallica</name>
    <name type="common">Bulbous honey fungus</name>
    <name type="synonym">Armillaria bulbosa</name>
    <dbReference type="NCBI Taxonomy" id="47427"/>
    <lineage>
        <taxon>Eukaryota</taxon>
        <taxon>Fungi</taxon>
        <taxon>Dikarya</taxon>
        <taxon>Basidiomycota</taxon>
        <taxon>Agaricomycotina</taxon>
        <taxon>Agaricomycetes</taxon>
        <taxon>Agaricomycetidae</taxon>
        <taxon>Agaricales</taxon>
        <taxon>Marasmiineae</taxon>
        <taxon>Physalacriaceae</taxon>
        <taxon>Armillaria</taxon>
    </lineage>
</organism>
<dbReference type="InParanoid" id="A0A2H3CRG0"/>
<name>A0A2H3CRG0_ARMGA</name>
<dbReference type="Proteomes" id="UP000217790">
    <property type="component" value="Unassembled WGS sequence"/>
</dbReference>
<sequence>MPLNTEFAPYLYSTYYFKHPQLCPLSVPLSVANLVEGFRNILHRDSGQGHGNLYRAAQGLHTALTVFNSTLSNENGENTADVKELGENITNIVVFIQSLIGTHGKRGTAHFRYIGTEMEGYLTSIVRDLKDLQGKQRGLRGFLNVNRFQDTIQDYKKRVDDFR</sequence>
<dbReference type="AlphaFoldDB" id="A0A2H3CRG0"/>
<reference evidence="2" key="1">
    <citation type="journal article" date="2017" name="Nat. Ecol. Evol.">
        <title>Genome expansion and lineage-specific genetic innovations in the forest pathogenic fungi Armillaria.</title>
        <authorList>
            <person name="Sipos G."/>
            <person name="Prasanna A.N."/>
            <person name="Walter M.C."/>
            <person name="O'Connor E."/>
            <person name="Balint B."/>
            <person name="Krizsan K."/>
            <person name="Kiss B."/>
            <person name="Hess J."/>
            <person name="Varga T."/>
            <person name="Slot J."/>
            <person name="Riley R."/>
            <person name="Boka B."/>
            <person name="Rigling D."/>
            <person name="Barry K."/>
            <person name="Lee J."/>
            <person name="Mihaltcheva S."/>
            <person name="LaButti K."/>
            <person name="Lipzen A."/>
            <person name="Waldron R."/>
            <person name="Moloney N.M."/>
            <person name="Sperisen C."/>
            <person name="Kredics L."/>
            <person name="Vagvoelgyi C."/>
            <person name="Patrignani A."/>
            <person name="Fitzpatrick D."/>
            <person name="Nagy I."/>
            <person name="Doyle S."/>
            <person name="Anderson J.B."/>
            <person name="Grigoriev I.V."/>
            <person name="Gueldener U."/>
            <person name="Muensterkoetter M."/>
            <person name="Nagy L.G."/>
        </authorList>
    </citation>
    <scope>NUCLEOTIDE SEQUENCE [LARGE SCALE GENOMIC DNA]</scope>
    <source>
        <strain evidence="2">Ar21-2</strain>
    </source>
</reference>
<dbReference type="EMBL" id="KZ293698">
    <property type="protein sequence ID" value="PBK84450.1"/>
    <property type="molecule type" value="Genomic_DNA"/>
</dbReference>
<evidence type="ECO:0000313" key="2">
    <source>
        <dbReference type="Proteomes" id="UP000217790"/>
    </source>
</evidence>
<proteinExistence type="predicted"/>
<evidence type="ECO:0000313" key="1">
    <source>
        <dbReference type="EMBL" id="PBK84450.1"/>
    </source>
</evidence>